<evidence type="ECO:0000256" key="1">
    <source>
        <dbReference type="ARBA" id="ARBA00004496"/>
    </source>
</evidence>
<dbReference type="SUPFAM" id="SSF52096">
    <property type="entry name" value="ClpP/crotonase"/>
    <property type="match status" value="1"/>
</dbReference>
<keyword evidence="14" id="KW-1185">Reference proteome</keyword>
<dbReference type="Gene3D" id="3.90.226.10">
    <property type="entry name" value="2-enoyl-CoA Hydratase, Chain A, domain 1"/>
    <property type="match status" value="1"/>
</dbReference>
<comment type="caution">
    <text evidence="13">The sequence shown here is derived from an EMBL/GenBank/DDBJ whole genome shotgun (WGS) entry which is preliminary data.</text>
</comment>
<keyword evidence="3 7" id="KW-0963">Cytoplasm</keyword>
<dbReference type="EC" id="3.4.21.-" evidence="7"/>
<dbReference type="PROSITE" id="PS50106">
    <property type="entry name" value="PDZ"/>
    <property type="match status" value="1"/>
</dbReference>
<gene>
    <name evidence="13" type="ORF">GWK10_13665</name>
</gene>
<dbReference type="SUPFAM" id="SSF82171">
    <property type="entry name" value="DPP6 N-terminal domain-like"/>
    <property type="match status" value="1"/>
</dbReference>
<keyword evidence="6 7" id="KW-0720">Serine protease</keyword>
<organism evidence="13 14">
    <name type="scientific">Spongiivirga citrea</name>
    <dbReference type="NCBI Taxonomy" id="1481457"/>
    <lineage>
        <taxon>Bacteria</taxon>
        <taxon>Pseudomonadati</taxon>
        <taxon>Bacteroidota</taxon>
        <taxon>Flavobacteriia</taxon>
        <taxon>Flavobacteriales</taxon>
        <taxon>Flavobacteriaceae</taxon>
        <taxon>Spongiivirga</taxon>
    </lineage>
</organism>
<comment type="similarity">
    <text evidence="2 7">Belongs to the peptidase S41B family.</text>
</comment>
<evidence type="ECO:0000256" key="7">
    <source>
        <dbReference type="PIRNR" id="PIRNR036421"/>
    </source>
</evidence>
<dbReference type="RefSeq" id="WP_164032941.1">
    <property type="nucleotide sequence ID" value="NZ_JAABOQ010000005.1"/>
</dbReference>
<dbReference type="Pfam" id="PF03572">
    <property type="entry name" value="Peptidase_S41"/>
    <property type="match status" value="1"/>
</dbReference>
<dbReference type="PIRSF" id="PIRSF036421">
    <property type="entry name" value="Tricorn_protease"/>
    <property type="match status" value="1"/>
</dbReference>
<keyword evidence="4 7" id="KW-0645">Protease</keyword>
<comment type="subcellular location">
    <subcellularLocation>
        <location evidence="1 7">Cytoplasm</location>
    </subcellularLocation>
</comment>
<feature type="signal peptide" evidence="11">
    <location>
        <begin position="1"/>
        <end position="18"/>
    </location>
</feature>
<evidence type="ECO:0000256" key="5">
    <source>
        <dbReference type="ARBA" id="ARBA00022801"/>
    </source>
</evidence>
<evidence type="ECO:0000256" key="8">
    <source>
        <dbReference type="PIRSR" id="PIRSR036421-1"/>
    </source>
</evidence>
<feature type="active site" description="Nucleophile" evidence="8">
    <location>
        <position position="989"/>
    </location>
</feature>
<feature type="compositionally biased region" description="Basic and acidic residues" evidence="10">
    <location>
        <begin position="564"/>
        <end position="579"/>
    </location>
</feature>
<protein>
    <recommendedName>
        <fullName evidence="7">Tricorn protease homolog</fullName>
        <ecNumber evidence="7">3.4.21.-</ecNumber>
    </recommendedName>
</protein>
<dbReference type="Gene3D" id="3.30.750.44">
    <property type="match status" value="1"/>
</dbReference>
<dbReference type="SUPFAM" id="SSF50969">
    <property type="entry name" value="YVTN repeat-like/Quinoprotein amine dehydrogenase"/>
    <property type="match status" value="1"/>
</dbReference>
<dbReference type="PANTHER" id="PTHR43253:SF1">
    <property type="entry name" value="TRICORN PROTEASE HOMOLOG 2-RELATED"/>
    <property type="match status" value="1"/>
</dbReference>
<keyword evidence="11" id="KW-0732">Signal</keyword>
<feature type="active site" description="Charge relay system" evidence="8">
    <location>
        <position position="771"/>
    </location>
</feature>
<evidence type="ECO:0000256" key="10">
    <source>
        <dbReference type="SAM" id="MobiDB-lite"/>
    </source>
</evidence>
<dbReference type="InterPro" id="IPR029045">
    <property type="entry name" value="ClpP/crotonase-like_dom_sf"/>
</dbReference>
<dbReference type="InterPro" id="IPR011042">
    <property type="entry name" value="6-blade_b-propeller_TolB-like"/>
</dbReference>
<feature type="region of interest" description="Disordered" evidence="10">
    <location>
        <begin position="564"/>
        <end position="591"/>
    </location>
</feature>
<reference evidence="13 14" key="1">
    <citation type="submission" date="2020-01" db="EMBL/GenBank/DDBJ databases">
        <title>Spongiivirga citrea KCTC 32990T.</title>
        <authorList>
            <person name="Wang G."/>
        </authorList>
    </citation>
    <scope>NUCLEOTIDE SEQUENCE [LARGE SCALE GENOMIC DNA]</scope>
    <source>
        <strain evidence="13 14">KCTC 32990</strain>
    </source>
</reference>
<accession>A0A6M0CJZ2</accession>
<evidence type="ECO:0000256" key="3">
    <source>
        <dbReference type="ARBA" id="ARBA00022490"/>
    </source>
</evidence>
<dbReference type="PANTHER" id="PTHR43253">
    <property type="entry name" value="TRICORN PROTEASE HOMOLOG 2-RELATED"/>
    <property type="match status" value="1"/>
</dbReference>
<evidence type="ECO:0000313" key="14">
    <source>
        <dbReference type="Proteomes" id="UP000474296"/>
    </source>
</evidence>
<proteinExistence type="inferred from homology"/>
<evidence type="ECO:0000256" key="9">
    <source>
        <dbReference type="PIRSR" id="PIRSR036421-3"/>
    </source>
</evidence>
<dbReference type="GO" id="GO:0006508">
    <property type="term" value="P:proteolysis"/>
    <property type="evidence" value="ECO:0007669"/>
    <property type="project" value="UniProtKB-UniRule"/>
</dbReference>
<dbReference type="Gene3D" id="2.120.10.30">
    <property type="entry name" value="TolB, C-terminal domain"/>
    <property type="match status" value="1"/>
</dbReference>
<dbReference type="CDD" id="cd07562">
    <property type="entry name" value="Peptidase_S41_TRI"/>
    <property type="match status" value="1"/>
</dbReference>
<dbReference type="Pfam" id="PF26549">
    <property type="entry name" value="Tricorn_N"/>
    <property type="match status" value="1"/>
</dbReference>
<dbReference type="GO" id="GO:0008236">
    <property type="term" value="F:serine-type peptidase activity"/>
    <property type="evidence" value="ECO:0007669"/>
    <property type="project" value="UniProtKB-UniRule"/>
</dbReference>
<evidence type="ECO:0000313" key="13">
    <source>
        <dbReference type="EMBL" id="NER18266.1"/>
    </source>
</evidence>
<feature type="domain" description="PDZ" evidence="12">
    <location>
        <begin position="766"/>
        <end position="861"/>
    </location>
</feature>
<evidence type="ECO:0000256" key="4">
    <source>
        <dbReference type="ARBA" id="ARBA00022670"/>
    </source>
</evidence>
<evidence type="ECO:0000256" key="11">
    <source>
        <dbReference type="SAM" id="SignalP"/>
    </source>
</evidence>
<name>A0A6M0CJZ2_9FLAO</name>
<dbReference type="InterPro" id="IPR001478">
    <property type="entry name" value="PDZ"/>
</dbReference>
<keyword evidence="5 7" id="KW-0378">Hydrolase</keyword>
<dbReference type="SMART" id="SM00245">
    <property type="entry name" value="TSPc"/>
    <property type="match status" value="1"/>
</dbReference>
<dbReference type="InterPro" id="IPR011044">
    <property type="entry name" value="Quino_amine_DH_bsu"/>
</dbReference>
<dbReference type="InterPro" id="IPR005151">
    <property type="entry name" value="Tail-specific_protease"/>
</dbReference>
<dbReference type="EMBL" id="JAABOQ010000005">
    <property type="protein sequence ID" value="NER18266.1"/>
    <property type="molecule type" value="Genomic_DNA"/>
</dbReference>
<dbReference type="Pfam" id="PF14684">
    <property type="entry name" value="Tricorn_C1"/>
    <property type="match status" value="1"/>
</dbReference>
<comment type="function">
    <text evidence="7">Degrades oligopeptides.</text>
</comment>
<dbReference type="Gene3D" id="2.120.10.60">
    <property type="entry name" value="Tricorn protease N-terminal domain"/>
    <property type="match status" value="2"/>
</dbReference>
<dbReference type="Pfam" id="PF26550">
    <property type="entry name" value="Tricorn_2nd"/>
    <property type="match status" value="1"/>
</dbReference>
<feature type="chain" id="PRO_5026656659" description="Tricorn protease homolog" evidence="11">
    <location>
        <begin position="19"/>
        <end position="1082"/>
    </location>
</feature>
<dbReference type="SUPFAM" id="SSF50156">
    <property type="entry name" value="PDZ domain-like"/>
    <property type="match status" value="1"/>
</dbReference>
<dbReference type="AlphaFoldDB" id="A0A6M0CJZ2"/>
<feature type="active site" description="Charge relay system" evidence="8">
    <location>
        <position position="1045"/>
    </location>
</feature>
<evidence type="ECO:0000259" key="12">
    <source>
        <dbReference type="PROSITE" id="PS50106"/>
    </source>
</evidence>
<dbReference type="Gene3D" id="2.30.42.10">
    <property type="match status" value="1"/>
</dbReference>
<feature type="site" description="Transition state stabilizer; via amide nitrogen" evidence="9">
    <location>
        <position position="990"/>
    </location>
</feature>
<dbReference type="GO" id="GO:0005737">
    <property type="term" value="C:cytoplasm"/>
    <property type="evidence" value="ECO:0007669"/>
    <property type="project" value="UniProtKB-SubCell"/>
</dbReference>
<dbReference type="SUPFAM" id="SSF69304">
    <property type="entry name" value="Tricorn protease N-terminal domain"/>
    <property type="match status" value="1"/>
</dbReference>
<evidence type="ECO:0000256" key="6">
    <source>
        <dbReference type="ARBA" id="ARBA00022825"/>
    </source>
</evidence>
<sequence>MKYFFLSLVATFTTIVSAQDNPQWLRYSSISPDGTQIAFTFKGDLYKVSASGGNATQLTFHEAHDYMPVWSKDGKQLAFASNRYGNFDIYVMDAMGGAANRLTFHSNNEYPYTFNTDNSKVLFGAVRQDDVKHRQYPTGSMSELYSVSTNGGRVDQILTTPADYVQLSSDGNTMLYQDKKGGENEWRKHHTSAITRDIWTYDMTTKKHQQITSFKGEDRQPIFSADEKSMYYLSEENGTFNVHKKAITPGGSSEQLTNFKLHPVRFLSMGNGVLSFGYDGELYTMKEGEQPKKVSVSIRTQNISNADKFISINGGVNEMAISPNGKEIAFIARGEVFVTSVEESFTKRLTNTPERERFVSWGPEGKSVVYSSERNGKWGIYKTEKTRKEEPFFFASTLIKESPVIANDKDNYLAEYSPDGKKMAFIEDRRSLKVIDLATNTTTTLLTPKELFHMSDGDKYFTWSPDSKWLLIDWSMTLSNSEVLLMAADGSKKVNLNESGYYDVAPKWVNKGKQMIWFSNRNGLKSYATSGNFEMDVYSMFFTQEAWDKFNLSEEDFKLQKAIEEASKPKEEEKDDDKKSKKKKSKKDDKSKEKKATALTFDWDQMKERTKRLTIHSSRLGDAVLSKDGDKLYYLARFEDKMNLWSTNLRTKETKMTMKLGARSGSLVWDKEMKNLFLLSSGKISKIDPEKSSNKPVKINGEMEFDKKAERTAIFDHVWLRTNAIFYHPDFHGIDWKLMRTEYEKYLPSIGNSYEMTEMLSEMLGELNVSHAGAGYRGSSVSNADRTASLGIIMNFSHQDDGILIDEILKGGPLDKAKFKIKAGMIIEKIDGQIVSKDQDIAKYLNRKVGKFMLLDIVDPATKKRHTITIKPISLGAERGLLYKRWVKKNEEEVTKLSNGQIGYVHIPGMSDGPYRSIYQDMMGKYFDRKGMIIDTRFNGGGDLVGDLAMFFTGTPFISYETEAKVVGGEPVSRYTKPTLAMINEAQYSDGHCFACGYSDLKIGKTVGMPVPGTCSFAGWEGLPDGSYWGVVPVSAKDKQGQWMENNQTEPMIKVKNMPGVIDQGRDQQLERSVEEILKDVK</sequence>
<dbReference type="InterPro" id="IPR028204">
    <property type="entry name" value="Tricorn_C1"/>
</dbReference>
<dbReference type="InterPro" id="IPR012393">
    <property type="entry name" value="Tricorn_protease"/>
</dbReference>
<dbReference type="Proteomes" id="UP000474296">
    <property type="component" value="Unassembled WGS sequence"/>
</dbReference>
<dbReference type="InterPro" id="IPR036034">
    <property type="entry name" value="PDZ_sf"/>
</dbReference>
<evidence type="ECO:0000256" key="2">
    <source>
        <dbReference type="ARBA" id="ARBA00008524"/>
    </source>
</evidence>